<evidence type="ECO:0000256" key="4">
    <source>
        <dbReference type="ARBA" id="ARBA00023136"/>
    </source>
</evidence>
<dbReference type="PANTHER" id="PTHR24221">
    <property type="entry name" value="ATP-BINDING CASSETTE SUB-FAMILY B"/>
    <property type="match status" value="1"/>
</dbReference>
<feature type="transmembrane region" description="Helical" evidence="5">
    <location>
        <begin position="31"/>
        <end position="62"/>
    </location>
</feature>
<evidence type="ECO:0000313" key="7">
    <source>
        <dbReference type="EMBL" id="GAF82806.1"/>
    </source>
</evidence>
<comment type="subcellular location">
    <subcellularLocation>
        <location evidence="1">Membrane</location>
        <topology evidence="1">Multi-pass membrane protein</topology>
    </subcellularLocation>
</comment>
<dbReference type="InterPro" id="IPR027417">
    <property type="entry name" value="P-loop_NTPase"/>
</dbReference>
<proteinExistence type="predicted"/>
<evidence type="ECO:0000259" key="6">
    <source>
        <dbReference type="PROSITE" id="PS50929"/>
    </source>
</evidence>
<dbReference type="Gene3D" id="3.40.50.300">
    <property type="entry name" value="P-loop containing nucleotide triphosphate hydrolases"/>
    <property type="match status" value="1"/>
</dbReference>
<feature type="non-terminal residue" evidence="7">
    <location>
        <position position="1"/>
    </location>
</feature>
<dbReference type="InterPro" id="IPR039421">
    <property type="entry name" value="Type_1_exporter"/>
</dbReference>
<name>X0T631_9ZZZZ</name>
<keyword evidence="3 5" id="KW-1133">Transmembrane helix</keyword>
<dbReference type="Gene3D" id="1.20.1560.10">
    <property type="entry name" value="ABC transporter type 1, transmembrane domain"/>
    <property type="match status" value="1"/>
</dbReference>
<dbReference type="Pfam" id="PF00664">
    <property type="entry name" value="ABC_membrane"/>
    <property type="match status" value="1"/>
</dbReference>
<evidence type="ECO:0000256" key="1">
    <source>
        <dbReference type="ARBA" id="ARBA00004141"/>
    </source>
</evidence>
<organism evidence="7">
    <name type="scientific">marine sediment metagenome</name>
    <dbReference type="NCBI Taxonomy" id="412755"/>
    <lineage>
        <taxon>unclassified sequences</taxon>
        <taxon>metagenomes</taxon>
        <taxon>ecological metagenomes</taxon>
    </lineage>
</organism>
<evidence type="ECO:0000256" key="3">
    <source>
        <dbReference type="ARBA" id="ARBA00022989"/>
    </source>
</evidence>
<feature type="non-terminal residue" evidence="7">
    <location>
        <position position="362"/>
    </location>
</feature>
<feature type="transmembrane region" description="Helical" evidence="5">
    <location>
        <begin position="118"/>
        <end position="143"/>
    </location>
</feature>
<dbReference type="GO" id="GO:0140359">
    <property type="term" value="F:ABC-type transporter activity"/>
    <property type="evidence" value="ECO:0007669"/>
    <property type="project" value="InterPro"/>
</dbReference>
<dbReference type="PANTHER" id="PTHR24221:SF654">
    <property type="entry name" value="ATP-BINDING CASSETTE SUB-FAMILY B MEMBER 6"/>
    <property type="match status" value="1"/>
</dbReference>
<reference evidence="7" key="1">
    <citation type="journal article" date="2014" name="Front. Microbiol.">
        <title>High frequency of phylogenetically diverse reductive dehalogenase-homologous genes in deep subseafloor sedimentary metagenomes.</title>
        <authorList>
            <person name="Kawai M."/>
            <person name="Futagami T."/>
            <person name="Toyoda A."/>
            <person name="Takaki Y."/>
            <person name="Nishi S."/>
            <person name="Hori S."/>
            <person name="Arai W."/>
            <person name="Tsubouchi T."/>
            <person name="Morono Y."/>
            <person name="Uchiyama I."/>
            <person name="Ito T."/>
            <person name="Fujiyama A."/>
            <person name="Inagaki F."/>
            <person name="Takami H."/>
        </authorList>
    </citation>
    <scope>NUCLEOTIDE SEQUENCE</scope>
    <source>
        <strain evidence="7">Expedition CK06-06</strain>
    </source>
</reference>
<comment type="caution">
    <text evidence="7">The sequence shown here is derived from an EMBL/GenBank/DDBJ whole genome shotgun (WGS) entry which is preliminary data.</text>
</comment>
<dbReference type="GO" id="GO:0016887">
    <property type="term" value="F:ATP hydrolysis activity"/>
    <property type="evidence" value="ECO:0007669"/>
    <property type="project" value="InterPro"/>
</dbReference>
<dbReference type="Pfam" id="PF00005">
    <property type="entry name" value="ABC_tran"/>
    <property type="match status" value="1"/>
</dbReference>
<evidence type="ECO:0000256" key="2">
    <source>
        <dbReference type="ARBA" id="ARBA00022692"/>
    </source>
</evidence>
<evidence type="ECO:0000256" key="5">
    <source>
        <dbReference type="SAM" id="Phobius"/>
    </source>
</evidence>
<sequence length="362" mass="39073">SRVTSDTDELATGITVATSASSQFLLTIGTFLVLLFTSWIIAGIALLAIPVAMFFAGFLGTIGRKVMFRVRRSYGEVSGQMAESLAGVSIAKSFNREEWTSTILYDLNMKTYQNFKQLGAIFNFMMPAIGMISTILVALTLIAGGWLSTSVLTVGSVYLGAVLVQRFLSPILHMAMFYPQLQSSLAAMDRVADVLEQKPVVTNSSTAISLDTSNTSVTLQNVTFEYEKGTPVLQDVSLEVKAGEKIAIVGHTGAGKTTLAALLSRFYDPTEGDILIGSQNLKDITLESLHSSVGLIPQEPYLFADTVIENIRYGNPQTSDEAIFSLCKLIGADNFIEALPDGYQTQLLESGKGLSSGQRQMI</sequence>
<dbReference type="AlphaFoldDB" id="X0T631"/>
<accession>X0T631</accession>
<protein>
    <recommendedName>
        <fullName evidence="6">ABC transmembrane type-1 domain-containing protein</fullName>
    </recommendedName>
</protein>
<dbReference type="InterPro" id="IPR036640">
    <property type="entry name" value="ABC1_TM_sf"/>
</dbReference>
<keyword evidence="2 5" id="KW-0812">Transmembrane</keyword>
<dbReference type="CDD" id="cd07346">
    <property type="entry name" value="ABC_6TM_exporters"/>
    <property type="match status" value="1"/>
</dbReference>
<dbReference type="SUPFAM" id="SSF52540">
    <property type="entry name" value="P-loop containing nucleoside triphosphate hydrolases"/>
    <property type="match status" value="1"/>
</dbReference>
<dbReference type="PROSITE" id="PS50929">
    <property type="entry name" value="ABC_TM1F"/>
    <property type="match status" value="1"/>
</dbReference>
<dbReference type="InterPro" id="IPR003439">
    <property type="entry name" value="ABC_transporter-like_ATP-bd"/>
</dbReference>
<dbReference type="GO" id="GO:0034040">
    <property type="term" value="F:ATPase-coupled lipid transmembrane transporter activity"/>
    <property type="evidence" value="ECO:0007669"/>
    <property type="project" value="TreeGrafter"/>
</dbReference>
<gene>
    <name evidence="7" type="ORF">S01H1_16556</name>
</gene>
<dbReference type="EMBL" id="BARS01008719">
    <property type="protein sequence ID" value="GAF82806.1"/>
    <property type="molecule type" value="Genomic_DNA"/>
</dbReference>
<dbReference type="SUPFAM" id="SSF90123">
    <property type="entry name" value="ABC transporter transmembrane region"/>
    <property type="match status" value="1"/>
</dbReference>
<keyword evidence="4 5" id="KW-0472">Membrane</keyword>
<dbReference type="GO" id="GO:0016020">
    <property type="term" value="C:membrane"/>
    <property type="evidence" value="ECO:0007669"/>
    <property type="project" value="UniProtKB-SubCell"/>
</dbReference>
<dbReference type="GO" id="GO:0005524">
    <property type="term" value="F:ATP binding"/>
    <property type="evidence" value="ECO:0007669"/>
    <property type="project" value="InterPro"/>
</dbReference>
<feature type="domain" description="ABC transmembrane type-1" evidence="6">
    <location>
        <begin position="1"/>
        <end position="183"/>
    </location>
</feature>
<dbReference type="InterPro" id="IPR011527">
    <property type="entry name" value="ABC1_TM_dom"/>
</dbReference>
<feature type="transmembrane region" description="Helical" evidence="5">
    <location>
        <begin position="149"/>
        <end position="168"/>
    </location>
</feature>